<dbReference type="Proteomes" id="UP000017640">
    <property type="component" value="Chromosome"/>
</dbReference>
<protein>
    <recommendedName>
        <fullName evidence="3">HPt domain-containing protein</fullName>
    </recommendedName>
</protein>
<dbReference type="PROSITE" id="PS50894">
    <property type="entry name" value="HPT"/>
    <property type="match status" value="1"/>
</dbReference>
<dbReference type="Gene3D" id="1.20.120.160">
    <property type="entry name" value="HPT domain"/>
    <property type="match status" value="1"/>
</dbReference>
<dbReference type="GO" id="GO:0004672">
    <property type="term" value="F:protein kinase activity"/>
    <property type="evidence" value="ECO:0007669"/>
    <property type="project" value="UniProtKB-ARBA"/>
</dbReference>
<dbReference type="InterPro" id="IPR008207">
    <property type="entry name" value="Sig_transdc_His_kin_Hpt_dom"/>
</dbReference>
<accession>U5T3Q2</accession>
<dbReference type="RefSeq" id="WP_023366980.1">
    <property type="nucleotide sequence ID" value="NC_022664.1"/>
</dbReference>
<dbReference type="GO" id="GO:0000160">
    <property type="term" value="P:phosphorelay signal transduction system"/>
    <property type="evidence" value="ECO:0007669"/>
    <property type="project" value="UniProtKB-KW"/>
</dbReference>
<keyword evidence="5" id="KW-1185">Reference proteome</keyword>
<evidence type="ECO:0000259" key="3">
    <source>
        <dbReference type="PROSITE" id="PS50894"/>
    </source>
</evidence>
<feature type="modified residue" description="Phosphohistidine" evidence="2">
    <location>
        <position position="57"/>
    </location>
</feature>
<dbReference type="EMBL" id="CP005990">
    <property type="protein sequence ID" value="AGY92129.1"/>
    <property type="molecule type" value="Genomic_DNA"/>
</dbReference>
<evidence type="ECO:0000256" key="1">
    <source>
        <dbReference type="ARBA" id="ARBA00023012"/>
    </source>
</evidence>
<dbReference type="Pfam" id="PF01627">
    <property type="entry name" value="Hpt"/>
    <property type="match status" value="1"/>
</dbReference>
<dbReference type="eggNOG" id="COG2198">
    <property type="taxonomic scope" value="Bacteria"/>
</dbReference>
<dbReference type="InterPro" id="IPR036641">
    <property type="entry name" value="HPT_dom_sf"/>
</dbReference>
<dbReference type="AlphaFoldDB" id="U5T3Q2"/>
<dbReference type="SUPFAM" id="SSF47226">
    <property type="entry name" value="Histidine-containing phosphotransfer domain, HPT domain"/>
    <property type="match status" value="1"/>
</dbReference>
<dbReference type="HOGENOM" id="CLU_2144254_0_0_6"/>
<proteinExistence type="predicted"/>
<evidence type="ECO:0000313" key="4">
    <source>
        <dbReference type="EMBL" id="AGY92129.1"/>
    </source>
</evidence>
<evidence type="ECO:0000256" key="2">
    <source>
        <dbReference type="PROSITE-ProRule" id="PRU00110"/>
    </source>
</evidence>
<keyword evidence="2" id="KW-0597">Phosphoprotein</keyword>
<evidence type="ECO:0000313" key="5">
    <source>
        <dbReference type="Proteomes" id="UP000017640"/>
    </source>
</evidence>
<dbReference type="SMART" id="SM00073">
    <property type="entry name" value="HPT"/>
    <property type="match status" value="1"/>
</dbReference>
<feature type="domain" description="HPt" evidence="3">
    <location>
        <begin position="18"/>
        <end position="112"/>
    </location>
</feature>
<dbReference type="STRING" id="1335757.SPICUR_05780"/>
<reference evidence="4 5" key="1">
    <citation type="journal article" date="2013" name="BMC Genomics">
        <title>Genomes of "Spiribacter", a streamlined, successful halophilic bacterium.</title>
        <authorList>
            <person name="Lopez-Perez M."/>
            <person name="Ghai R."/>
            <person name="Leon M.J."/>
            <person name="Rodriguez-Olmos A."/>
            <person name="Copa-Patino J.L."/>
            <person name="Soliveri J."/>
            <person name="Sanchez-Porro C."/>
            <person name="Ventosa A."/>
            <person name="Rodriguez-Valera F."/>
        </authorList>
    </citation>
    <scope>NUCLEOTIDE SEQUENCE [LARGE SCALE GENOMIC DNA]</scope>
    <source>
        <strain evidence="4 5">UAH-SP71</strain>
    </source>
</reference>
<dbReference type="OrthoDB" id="6174358at2"/>
<dbReference type="CDD" id="cd00088">
    <property type="entry name" value="HPT"/>
    <property type="match status" value="1"/>
</dbReference>
<name>U5T3Q2_9GAMM</name>
<sequence>MNADDFDKEAGLACVEGDEALYEAVLTVFHQQITEEFAELPAALRDGRDAPVARQVHTLKGSAGSVGAKRLEAAASAIDRRLKADQWPLEEALIDELDAALRSAAESLRPMI</sequence>
<gene>
    <name evidence="4" type="ORF">SPICUR_05780</name>
</gene>
<keyword evidence="1" id="KW-0902">Two-component regulatory system</keyword>
<dbReference type="KEGG" id="spiu:SPICUR_05780"/>
<organism evidence="4 5">
    <name type="scientific">Spiribacter curvatus</name>
    <dbReference type="NCBI Taxonomy" id="1335757"/>
    <lineage>
        <taxon>Bacteria</taxon>
        <taxon>Pseudomonadati</taxon>
        <taxon>Pseudomonadota</taxon>
        <taxon>Gammaproteobacteria</taxon>
        <taxon>Chromatiales</taxon>
        <taxon>Ectothiorhodospiraceae</taxon>
        <taxon>Spiribacter</taxon>
    </lineage>
</organism>